<organism evidence="1 2">
    <name type="scientific">Dentiscutata heterogama</name>
    <dbReference type="NCBI Taxonomy" id="1316150"/>
    <lineage>
        <taxon>Eukaryota</taxon>
        <taxon>Fungi</taxon>
        <taxon>Fungi incertae sedis</taxon>
        <taxon>Mucoromycota</taxon>
        <taxon>Glomeromycotina</taxon>
        <taxon>Glomeromycetes</taxon>
        <taxon>Diversisporales</taxon>
        <taxon>Gigasporaceae</taxon>
        <taxon>Dentiscutata</taxon>
    </lineage>
</organism>
<evidence type="ECO:0000313" key="1">
    <source>
        <dbReference type="EMBL" id="CAG8623154.1"/>
    </source>
</evidence>
<comment type="caution">
    <text evidence="1">The sequence shown here is derived from an EMBL/GenBank/DDBJ whole genome shotgun (WGS) entry which is preliminary data.</text>
</comment>
<accession>A0ACA9MYZ9</accession>
<name>A0ACA9MYZ9_9GLOM</name>
<dbReference type="Proteomes" id="UP000789702">
    <property type="component" value="Unassembled WGS sequence"/>
</dbReference>
<feature type="non-terminal residue" evidence="1">
    <location>
        <position position="66"/>
    </location>
</feature>
<sequence length="66" mass="7599">MAMNHSITCEESDIKRSFISANEEIKTNQIILPNHQRLIYTSKPTKTKEVKLACESAKLYEPAKFE</sequence>
<proteinExistence type="predicted"/>
<dbReference type="EMBL" id="CAJVPU010012391">
    <property type="protein sequence ID" value="CAG8623154.1"/>
    <property type="molecule type" value="Genomic_DNA"/>
</dbReference>
<reference evidence="1" key="1">
    <citation type="submission" date="2021-06" db="EMBL/GenBank/DDBJ databases">
        <authorList>
            <person name="Kallberg Y."/>
            <person name="Tangrot J."/>
            <person name="Rosling A."/>
        </authorList>
    </citation>
    <scope>NUCLEOTIDE SEQUENCE</scope>
    <source>
        <strain evidence="1">IL203A</strain>
    </source>
</reference>
<keyword evidence="2" id="KW-1185">Reference proteome</keyword>
<evidence type="ECO:0000313" key="2">
    <source>
        <dbReference type="Proteomes" id="UP000789702"/>
    </source>
</evidence>
<gene>
    <name evidence="1" type="ORF">DHETER_LOCUS8099</name>
</gene>
<protein>
    <submittedName>
        <fullName evidence="1">16954_t:CDS:1</fullName>
    </submittedName>
</protein>